<sequence>MPAAAIGRPFSRGCAEAVNGRRFHLEPKRNPTMRCCVRVHSRSSCWRVFPSNTPQAKCACPRRSRASGPRQPHSPRQQRNCGTLARSLAQDDSNVEVSRRDWWRDQWLNACNADAIEVLAAMDATVYDVDLNARTPKPPFKPYSERTHEWEEPEPHLRTAVSLAAERGDAEAIRVLAQLGCVLDTPDSTGHSPAHYAAEGGKADCLSALLAAGGVQGGGLDAVDGKYGATPLILACGSGYGDAVQVLVDAGVNVHHVDQGNATAAGWCRQRGNRELLAIVLAAAGPSGCRKAVRGDKRFRIKQKELRAQLEFLLDEQLVRVAKAWGMKGAHTTAADLMKFSNR</sequence>
<dbReference type="Proteomes" id="UP001190700">
    <property type="component" value="Unassembled WGS sequence"/>
</dbReference>
<dbReference type="Pfam" id="PF12796">
    <property type="entry name" value="Ank_2"/>
    <property type="match status" value="1"/>
</dbReference>
<evidence type="ECO:0000256" key="2">
    <source>
        <dbReference type="ARBA" id="ARBA00023043"/>
    </source>
</evidence>
<gene>
    <name evidence="5" type="ORF">CYMTET_50999</name>
</gene>
<dbReference type="PANTHER" id="PTHR24201">
    <property type="entry name" value="ANK_REP_REGION DOMAIN-CONTAINING PROTEIN"/>
    <property type="match status" value="1"/>
</dbReference>
<dbReference type="SUPFAM" id="SSF48403">
    <property type="entry name" value="Ankyrin repeat"/>
    <property type="match status" value="1"/>
</dbReference>
<accession>A0AAE0ES95</accession>
<name>A0AAE0ES95_9CHLO</name>
<dbReference type="EMBL" id="LGRX02034040">
    <property type="protein sequence ID" value="KAK3239048.1"/>
    <property type="molecule type" value="Genomic_DNA"/>
</dbReference>
<comment type="caution">
    <text evidence="5">The sequence shown here is derived from an EMBL/GenBank/DDBJ whole genome shotgun (WGS) entry which is preliminary data.</text>
</comment>
<evidence type="ECO:0000313" key="5">
    <source>
        <dbReference type="EMBL" id="KAK3239048.1"/>
    </source>
</evidence>
<keyword evidence="1" id="KW-0677">Repeat</keyword>
<dbReference type="AlphaFoldDB" id="A0AAE0ES95"/>
<keyword evidence="2 3" id="KW-0040">ANK repeat</keyword>
<evidence type="ECO:0000256" key="1">
    <source>
        <dbReference type="ARBA" id="ARBA00022737"/>
    </source>
</evidence>
<evidence type="ECO:0000256" key="4">
    <source>
        <dbReference type="SAM" id="MobiDB-lite"/>
    </source>
</evidence>
<evidence type="ECO:0000256" key="3">
    <source>
        <dbReference type="PROSITE-ProRule" id="PRU00023"/>
    </source>
</evidence>
<keyword evidence="6" id="KW-1185">Reference proteome</keyword>
<dbReference type="InterPro" id="IPR036770">
    <property type="entry name" value="Ankyrin_rpt-contain_sf"/>
</dbReference>
<proteinExistence type="predicted"/>
<dbReference type="InterPro" id="IPR002110">
    <property type="entry name" value="Ankyrin_rpt"/>
</dbReference>
<dbReference type="Gene3D" id="1.25.40.20">
    <property type="entry name" value="Ankyrin repeat-containing domain"/>
    <property type="match status" value="1"/>
</dbReference>
<dbReference type="InterPro" id="IPR050776">
    <property type="entry name" value="Ank_Repeat/CDKN_Inhibitor"/>
</dbReference>
<dbReference type="SMART" id="SM00248">
    <property type="entry name" value="ANK"/>
    <property type="match status" value="3"/>
</dbReference>
<dbReference type="PROSITE" id="PS50088">
    <property type="entry name" value="ANK_REPEAT"/>
    <property type="match status" value="1"/>
</dbReference>
<reference evidence="5 6" key="1">
    <citation type="journal article" date="2015" name="Genome Biol. Evol.">
        <title>Comparative Genomics of a Bacterivorous Green Alga Reveals Evolutionary Causalities and Consequences of Phago-Mixotrophic Mode of Nutrition.</title>
        <authorList>
            <person name="Burns J.A."/>
            <person name="Paasch A."/>
            <person name="Narechania A."/>
            <person name="Kim E."/>
        </authorList>
    </citation>
    <scope>NUCLEOTIDE SEQUENCE [LARGE SCALE GENOMIC DNA]</scope>
    <source>
        <strain evidence="5 6">PLY_AMNH</strain>
    </source>
</reference>
<organism evidence="5 6">
    <name type="scientific">Cymbomonas tetramitiformis</name>
    <dbReference type="NCBI Taxonomy" id="36881"/>
    <lineage>
        <taxon>Eukaryota</taxon>
        <taxon>Viridiplantae</taxon>
        <taxon>Chlorophyta</taxon>
        <taxon>Pyramimonadophyceae</taxon>
        <taxon>Pyramimonadales</taxon>
        <taxon>Pyramimonadaceae</taxon>
        <taxon>Cymbomonas</taxon>
    </lineage>
</organism>
<feature type="repeat" description="ANK" evidence="3">
    <location>
        <begin position="227"/>
        <end position="259"/>
    </location>
</feature>
<dbReference type="PROSITE" id="PS50297">
    <property type="entry name" value="ANK_REP_REGION"/>
    <property type="match status" value="1"/>
</dbReference>
<evidence type="ECO:0000313" key="6">
    <source>
        <dbReference type="Proteomes" id="UP001190700"/>
    </source>
</evidence>
<feature type="region of interest" description="Disordered" evidence="4">
    <location>
        <begin position="59"/>
        <end position="92"/>
    </location>
</feature>
<protein>
    <submittedName>
        <fullName evidence="5">Uncharacterized protein</fullName>
    </submittedName>
</protein>